<dbReference type="PANTHER" id="PTHR30136">
    <property type="entry name" value="HELIX-TURN-HELIX TRANSCRIPTIONAL REGULATOR, ICLR FAMILY"/>
    <property type="match status" value="1"/>
</dbReference>
<evidence type="ECO:0000256" key="3">
    <source>
        <dbReference type="ARBA" id="ARBA00023163"/>
    </source>
</evidence>
<name>A0ABS8D7K8_9NEIS</name>
<dbReference type="Pfam" id="PF01614">
    <property type="entry name" value="IclR_C"/>
    <property type="match status" value="1"/>
</dbReference>
<dbReference type="Proteomes" id="UP001165395">
    <property type="component" value="Unassembled WGS sequence"/>
</dbReference>
<dbReference type="PROSITE" id="PS51077">
    <property type="entry name" value="HTH_ICLR"/>
    <property type="match status" value="1"/>
</dbReference>
<reference evidence="6" key="1">
    <citation type="submission" date="2021-10" db="EMBL/GenBank/DDBJ databases">
        <title>The complete genome sequence of Leeia sp. TBRC 13508.</title>
        <authorList>
            <person name="Charoenyingcharoen P."/>
            <person name="Yukphan P."/>
        </authorList>
    </citation>
    <scope>NUCLEOTIDE SEQUENCE</scope>
    <source>
        <strain evidence="6">TBRC 13508</strain>
    </source>
</reference>
<dbReference type="PROSITE" id="PS51078">
    <property type="entry name" value="ICLR_ED"/>
    <property type="match status" value="1"/>
</dbReference>
<dbReference type="SUPFAM" id="SSF55781">
    <property type="entry name" value="GAF domain-like"/>
    <property type="match status" value="1"/>
</dbReference>
<dbReference type="PANTHER" id="PTHR30136:SF33">
    <property type="entry name" value="TRANSCRIPTIONAL REGULATORY PROTEIN"/>
    <property type="match status" value="1"/>
</dbReference>
<dbReference type="InterPro" id="IPR050707">
    <property type="entry name" value="HTH_MetabolicPath_Reg"/>
</dbReference>
<dbReference type="InterPro" id="IPR036388">
    <property type="entry name" value="WH-like_DNA-bd_sf"/>
</dbReference>
<dbReference type="SMART" id="SM00346">
    <property type="entry name" value="HTH_ICLR"/>
    <property type="match status" value="1"/>
</dbReference>
<accession>A0ABS8D7K8</accession>
<keyword evidence="2" id="KW-0238">DNA-binding</keyword>
<gene>
    <name evidence="6" type="ORF">LIN78_11445</name>
</gene>
<dbReference type="InterPro" id="IPR005471">
    <property type="entry name" value="Tscrpt_reg_IclR_N"/>
</dbReference>
<evidence type="ECO:0000256" key="1">
    <source>
        <dbReference type="ARBA" id="ARBA00023015"/>
    </source>
</evidence>
<keyword evidence="7" id="KW-1185">Reference proteome</keyword>
<keyword evidence="3" id="KW-0804">Transcription</keyword>
<dbReference type="SUPFAM" id="SSF46785">
    <property type="entry name" value="Winged helix' DNA-binding domain"/>
    <property type="match status" value="1"/>
</dbReference>
<dbReference type="InterPro" id="IPR029016">
    <property type="entry name" value="GAF-like_dom_sf"/>
</dbReference>
<dbReference type="Gene3D" id="3.30.450.40">
    <property type="match status" value="1"/>
</dbReference>
<protein>
    <submittedName>
        <fullName evidence="6">IclR family transcriptional regulator</fullName>
    </submittedName>
</protein>
<dbReference type="EMBL" id="JAJBZT010000006">
    <property type="protein sequence ID" value="MCB6184161.1"/>
    <property type="molecule type" value="Genomic_DNA"/>
</dbReference>
<dbReference type="Gene3D" id="1.10.10.10">
    <property type="entry name" value="Winged helix-like DNA-binding domain superfamily/Winged helix DNA-binding domain"/>
    <property type="match status" value="1"/>
</dbReference>
<sequence>MTISDENNNLEIDHNKDRLFVTALARGLSILESFKPGDTWLGNQELAIRTGLPKSTISRLTYTLLQLGYLIQDKENGRYRPGIAVLGLGYAALATQDIRSFALPLMKTLSEETGLSVTLAARSGNQMIYIEACRSAARLSIKHDIGSTVPLATTAIGRAWIAGLSESEQQQTIESLGLYYGEKWPAIHEGLNKALAYYAENGFTISLGEYESEIFAIGCPIRAGLSGQPHLSLNCSGPAYKLSKEILEIEIAPKLLKLVADLGGKP</sequence>
<evidence type="ECO:0000313" key="6">
    <source>
        <dbReference type="EMBL" id="MCB6184161.1"/>
    </source>
</evidence>
<evidence type="ECO:0000256" key="2">
    <source>
        <dbReference type="ARBA" id="ARBA00023125"/>
    </source>
</evidence>
<keyword evidence="1" id="KW-0805">Transcription regulation</keyword>
<evidence type="ECO:0000313" key="7">
    <source>
        <dbReference type="Proteomes" id="UP001165395"/>
    </source>
</evidence>
<evidence type="ECO:0000259" key="4">
    <source>
        <dbReference type="PROSITE" id="PS51077"/>
    </source>
</evidence>
<feature type="domain" description="HTH iclR-type" evidence="4">
    <location>
        <begin position="21"/>
        <end position="83"/>
    </location>
</feature>
<feature type="domain" description="IclR-ED" evidence="5">
    <location>
        <begin position="84"/>
        <end position="266"/>
    </location>
</feature>
<dbReference type="Pfam" id="PF09339">
    <property type="entry name" value="HTH_IclR"/>
    <property type="match status" value="1"/>
</dbReference>
<comment type="caution">
    <text evidence="6">The sequence shown here is derived from an EMBL/GenBank/DDBJ whole genome shotgun (WGS) entry which is preliminary data.</text>
</comment>
<organism evidence="6 7">
    <name type="scientific">Leeia speluncae</name>
    <dbReference type="NCBI Taxonomy" id="2884804"/>
    <lineage>
        <taxon>Bacteria</taxon>
        <taxon>Pseudomonadati</taxon>
        <taxon>Pseudomonadota</taxon>
        <taxon>Betaproteobacteria</taxon>
        <taxon>Neisseriales</taxon>
        <taxon>Leeiaceae</taxon>
        <taxon>Leeia</taxon>
    </lineage>
</organism>
<dbReference type="InterPro" id="IPR014757">
    <property type="entry name" value="Tscrpt_reg_IclR_C"/>
</dbReference>
<evidence type="ECO:0000259" key="5">
    <source>
        <dbReference type="PROSITE" id="PS51078"/>
    </source>
</evidence>
<dbReference type="RefSeq" id="WP_227180974.1">
    <property type="nucleotide sequence ID" value="NZ_JAJBZT010000006.1"/>
</dbReference>
<dbReference type="InterPro" id="IPR036390">
    <property type="entry name" value="WH_DNA-bd_sf"/>
</dbReference>
<proteinExistence type="predicted"/>